<dbReference type="AlphaFoldDB" id="A0AAP4BPP5"/>
<dbReference type="Proteomes" id="UP001224412">
    <property type="component" value="Unassembled WGS sequence"/>
</dbReference>
<name>A0AAP4BPP5_9CORY</name>
<keyword evidence="4" id="KW-1185">Reference proteome</keyword>
<dbReference type="GeneID" id="42782007"/>
<sequence length="78" mass="8665">MKDEEEIALGVQELSVKLDNGATYYFPAGIAPGEQGNRIEMLREAIENDSVFQSVDINGNERTIYGSEVKNYHLSDAL</sequence>
<organism evidence="2 3">
    <name type="scientific">Corynebacterium pseudodiphtheriticum</name>
    <dbReference type="NCBI Taxonomy" id="37637"/>
    <lineage>
        <taxon>Bacteria</taxon>
        <taxon>Bacillati</taxon>
        <taxon>Actinomycetota</taxon>
        <taxon>Actinomycetes</taxon>
        <taxon>Mycobacteriales</taxon>
        <taxon>Corynebacteriaceae</taxon>
        <taxon>Corynebacterium</taxon>
    </lineage>
</organism>
<dbReference type="Proteomes" id="UP001239759">
    <property type="component" value="Unassembled WGS sequence"/>
</dbReference>
<dbReference type="EMBL" id="JASNVH010000007">
    <property type="protein sequence ID" value="MDK4306961.1"/>
    <property type="molecule type" value="Genomic_DNA"/>
</dbReference>
<protein>
    <submittedName>
        <fullName evidence="2">Uncharacterized protein</fullName>
    </submittedName>
</protein>
<proteinExistence type="predicted"/>
<accession>A0AAP4BPP5</accession>
<gene>
    <name evidence="1" type="ORF">QPX23_01535</name>
    <name evidence="2" type="ORF">QPX42_05270</name>
</gene>
<comment type="caution">
    <text evidence="2">The sequence shown here is derived from an EMBL/GenBank/DDBJ whole genome shotgun (WGS) entry which is preliminary data.</text>
</comment>
<reference evidence="2 4" key="1">
    <citation type="submission" date="2023-05" db="EMBL/GenBank/DDBJ databases">
        <title>Metabolic capabilities are highly conserved among human nasal-associated Corynebacterium species in pangenomic analyses.</title>
        <authorList>
            <person name="Tran T.H."/>
            <person name="Roberts A.Q."/>
            <person name="Escapa I.F."/>
            <person name="Gao W."/>
            <person name="Conlan S."/>
            <person name="Kong H."/>
            <person name="Segre J.A."/>
            <person name="Kelly M.S."/>
            <person name="Lemon K.P."/>
        </authorList>
    </citation>
    <scope>NUCLEOTIDE SEQUENCE</scope>
    <source>
        <strain evidence="2">KPL2773</strain>
        <strain evidence="1 4">KPL3772</strain>
    </source>
</reference>
<evidence type="ECO:0000313" key="4">
    <source>
        <dbReference type="Proteomes" id="UP001239759"/>
    </source>
</evidence>
<evidence type="ECO:0000313" key="2">
    <source>
        <dbReference type="EMBL" id="MDK4306961.1"/>
    </source>
</evidence>
<evidence type="ECO:0000313" key="3">
    <source>
        <dbReference type="Proteomes" id="UP001224412"/>
    </source>
</evidence>
<dbReference type="RefSeq" id="WP_021352486.1">
    <property type="nucleotide sequence ID" value="NZ_CP051667.1"/>
</dbReference>
<dbReference type="EMBL" id="JASNUQ010000002">
    <property type="protein sequence ID" value="MDK4289423.1"/>
    <property type="molecule type" value="Genomic_DNA"/>
</dbReference>
<evidence type="ECO:0000313" key="1">
    <source>
        <dbReference type="EMBL" id="MDK4289423.1"/>
    </source>
</evidence>